<dbReference type="PANTHER" id="PTHR43861">
    <property type="entry name" value="TRANS-ACONITATE 2-METHYLTRANSFERASE-RELATED"/>
    <property type="match status" value="1"/>
</dbReference>
<dbReference type="CDD" id="cd02440">
    <property type="entry name" value="AdoMet_MTases"/>
    <property type="match status" value="1"/>
</dbReference>
<dbReference type="InterPro" id="IPR029063">
    <property type="entry name" value="SAM-dependent_MTases_sf"/>
</dbReference>
<proteinExistence type="predicted"/>
<protein>
    <submittedName>
        <fullName evidence="1">Methyltransferase type 12</fullName>
    </submittedName>
</protein>
<gene>
    <name evidence="1" type="ORF">UU38_C0007G0005</name>
</gene>
<dbReference type="Pfam" id="PF13489">
    <property type="entry name" value="Methyltransf_23"/>
    <property type="match status" value="1"/>
</dbReference>
<keyword evidence="1" id="KW-0808">Transferase</keyword>
<dbReference type="Proteomes" id="UP000033918">
    <property type="component" value="Unassembled WGS sequence"/>
</dbReference>
<evidence type="ECO:0000313" key="1">
    <source>
        <dbReference type="EMBL" id="KKR88423.1"/>
    </source>
</evidence>
<name>A0A0G0UHW3_9BACT</name>
<comment type="caution">
    <text evidence="1">The sequence shown here is derived from an EMBL/GenBank/DDBJ whole genome shotgun (WGS) entry which is preliminary data.</text>
</comment>
<keyword evidence="1" id="KW-0489">Methyltransferase</keyword>
<accession>A0A0G0UHW3</accession>
<dbReference type="AlphaFoldDB" id="A0A0G0UHW3"/>
<dbReference type="SUPFAM" id="SSF53335">
    <property type="entry name" value="S-adenosyl-L-methionine-dependent methyltransferases"/>
    <property type="match status" value="1"/>
</dbReference>
<dbReference type="GO" id="GO:0008168">
    <property type="term" value="F:methyltransferase activity"/>
    <property type="evidence" value="ECO:0007669"/>
    <property type="project" value="UniProtKB-KW"/>
</dbReference>
<organism evidence="1 2">
    <name type="scientific">Candidatus Wolfebacteria bacterium GW2011_GWB1_41_12</name>
    <dbReference type="NCBI Taxonomy" id="1619006"/>
    <lineage>
        <taxon>Bacteria</taxon>
        <taxon>Candidatus Wolfeibacteriota</taxon>
    </lineage>
</organism>
<dbReference type="EMBL" id="LCAK01000007">
    <property type="protein sequence ID" value="KKR88423.1"/>
    <property type="molecule type" value="Genomic_DNA"/>
</dbReference>
<dbReference type="Gene3D" id="3.40.50.150">
    <property type="entry name" value="Vaccinia Virus protein VP39"/>
    <property type="match status" value="1"/>
</dbReference>
<reference evidence="1 2" key="1">
    <citation type="journal article" date="2015" name="Nature">
        <title>rRNA introns, odd ribosomes, and small enigmatic genomes across a large radiation of phyla.</title>
        <authorList>
            <person name="Brown C.T."/>
            <person name="Hug L.A."/>
            <person name="Thomas B.C."/>
            <person name="Sharon I."/>
            <person name="Castelle C.J."/>
            <person name="Singh A."/>
            <person name="Wilkins M.J."/>
            <person name="Williams K.H."/>
            <person name="Banfield J.F."/>
        </authorList>
    </citation>
    <scope>NUCLEOTIDE SEQUENCE [LARGE SCALE GENOMIC DNA]</scope>
</reference>
<dbReference type="PANTHER" id="PTHR43861:SF6">
    <property type="entry name" value="METHYLTRANSFERASE TYPE 11"/>
    <property type="match status" value="1"/>
</dbReference>
<evidence type="ECO:0000313" key="2">
    <source>
        <dbReference type="Proteomes" id="UP000033918"/>
    </source>
</evidence>
<dbReference type="GO" id="GO:0032259">
    <property type="term" value="P:methylation"/>
    <property type="evidence" value="ECO:0007669"/>
    <property type="project" value="UniProtKB-KW"/>
</dbReference>
<sequence length="290" mass="33608">MTKKFNINCPICNSNKAVRILKENKFNIYKCLSCDLQFVWPQPDKEALKKTYSKKYFHGNILTPKGYEDYHQLNHELIREAKKKIKFIEKYPVGKNLLDIGCGTGIFLEEARRRGYKINGNEISSYTIKALKQKNISCFPGAVEGGILPKKRFDIVTAWDVIEHIPKIKMAFKEIVGSLKESGYLFLTTPDTQSIDSFLMGKSWYNYKKAPEHVLFLNRKSVTELFKASNLKLISVTQWGFYRNLNFLIKRLPLPRSISNPLLSILKLLRLSDLTFFFPFTDFLVVAKKN</sequence>